<dbReference type="RefSeq" id="WP_264532825.1">
    <property type="nucleotide sequence ID" value="NZ_CP092332.1"/>
</dbReference>
<protein>
    <submittedName>
        <fullName evidence="1">Uncharacterized protein</fullName>
    </submittedName>
</protein>
<reference evidence="1 2" key="2">
    <citation type="submission" date="2023-06" db="EMBL/GenBank/DDBJ databases">
        <title>Complete Genome Sequence of Flavobacterium keumense K3R-10.</title>
        <authorList>
            <person name="Jeong H."/>
            <person name="Jhang S.Y."/>
            <person name="Kim J.N."/>
        </authorList>
    </citation>
    <scope>NUCLEOTIDE SEQUENCE [LARGE SCALE GENOMIC DNA]</scope>
    <source>
        <strain evidence="1 2">K3R-10</strain>
    </source>
</reference>
<evidence type="ECO:0000313" key="1">
    <source>
        <dbReference type="EMBL" id="WGK94448.1"/>
    </source>
</evidence>
<evidence type="ECO:0000313" key="2">
    <source>
        <dbReference type="Proteomes" id="UP001232117"/>
    </source>
</evidence>
<name>A0ABY8N473_9FLAO</name>
<organism evidence="1 2">
    <name type="scientific">Flavobacterium keumense</name>
    <dbReference type="NCBI Taxonomy" id="1306518"/>
    <lineage>
        <taxon>Bacteria</taxon>
        <taxon>Pseudomonadati</taxon>
        <taxon>Bacteroidota</taxon>
        <taxon>Flavobacteriia</taxon>
        <taxon>Flavobacteriales</taxon>
        <taxon>Flavobacteriaceae</taxon>
        <taxon>Flavobacterium</taxon>
    </lineage>
</organism>
<dbReference type="EMBL" id="CP092332">
    <property type="protein sequence ID" value="WGK94448.1"/>
    <property type="molecule type" value="Genomic_DNA"/>
</dbReference>
<dbReference type="Proteomes" id="UP001232117">
    <property type="component" value="Chromosome"/>
</dbReference>
<reference evidence="1 2" key="1">
    <citation type="submission" date="2022-02" db="EMBL/GenBank/DDBJ databases">
        <authorList>
            <person name="Cha I.-T."/>
            <person name="Lee K.-E."/>
            <person name="Park S.-J."/>
        </authorList>
    </citation>
    <scope>NUCLEOTIDE SEQUENCE [LARGE SCALE GENOMIC DNA]</scope>
    <source>
        <strain evidence="1 2">K3R-10</strain>
    </source>
</reference>
<keyword evidence="2" id="KW-1185">Reference proteome</keyword>
<gene>
    <name evidence="1" type="ORF">MG292_10250</name>
</gene>
<accession>A0ABY8N473</accession>
<proteinExistence type="predicted"/>
<sequence length="91" mass="10653">MKKNSKFQLINGVFTPDDAKKILNSMIINKIQYHDLEGFSNNIRFSLNPSHSKKRIEELNDMKSTINQLLNEIQSNEQVVELKCEFEIKIK</sequence>